<protein>
    <recommendedName>
        <fullName evidence="4">Outer membrane beta-barrel porin/alpha-amylase</fullName>
    </recommendedName>
</protein>
<dbReference type="RefSeq" id="WP_147405850.1">
    <property type="nucleotide sequence ID" value="NZ_RBII01000001.1"/>
</dbReference>
<evidence type="ECO:0000313" key="2">
    <source>
        <dbReference type="EMBL" id="RKQ71582.1"/>
    </source>
</evidence>
<organism evidence="2 3">
    <name type="scientific">Litorimonas taeanensis</name>
    <dbReference type="NCBI Taxonomy" id="568099"/>
    <lineage>
        <taxon>Bacteria</taxon>
        <taxon>Pseudomonadati</taxon>
        <taxon>Pseudomonadota</taxon>
        <taxon>Alphaproteobacteria</taxon>
        <taxon>Maricaulales</taxon>
        <taxon>Robiginitomaculaceae</taxon>
    </lineage>
</organism>
<reference evidence="2 3" key="1">
    <citation type="submission" date="2018-10" db="EMBL/GenBank/DDBJ databases">
        <title>Genomic Encyclopedia of Type Strains, Phase IV (KMG-IV): sequencing the most valuable type-strain genomes for metagenomic binning, comparative biology and taxonomic classification.</title>
        <authorList>
            <person name="Goeker M."/>
        </authorList>
    </citation>
    <scope>NUCLEOTIDE SEQUENCE [LARGE SCALE GENOMIC DNA]</scope>
    <source>
        <strain evidence="2 3">DSM 22008</strain>
    </source>
</reference>
<dbReference type="EMBL" id="RBII01000001">
    <property type="protein sequence ID" value="RKQ71582.1"/>
    <property type="molecule type" value="Genomic_DNA"/>
</dbReference>
<proteinExistence type="predicted"/>
<evidence type="ECO:0000313" key="3">
    <source>
        <dbReference type="Proteomes" id="UP000282211"/>
    </source>
</evidence>
<evidence type="ECO:0008006" key="4">
    <source>
        <dbReference type="Google" id="ProtNLM"/>
    </source>
</evidence>
<dbReference type="InParanoid" id="A0A420WKZ5"/>
<name>A0A420WKZ5_9PROT</name>
<dbReference type="Proteomes" id="UP000282211">
    <property type="component" value="Unassembled WGS sequence"/>
</dbReference>
<keyword evidence="3" id="KW-1185">Reference proteome</keyword>
<dbReference type="AlphaFoldDB" id="A0A420WKZ5"/>
<keyword evidence="1" id="KW-0732">Signal</keyword>
<sequence>MLSSMYSYCLRLCFLVGFYISALAEVSAGAWNLPALEPQIIITSAVTKADTIFDNSRDGISIDSFSKQETRLYSEIGLTNSLMFVGQAGYQSIDFVADGKSVYFKDWDETKLGLQYQVLRKEGLAASLQGSVIFDGGLDDTRLNLGGANNEIELRALYGRSKKLSGEEPEGWVWFYDIQGASRFDLKLNTISRWQVDLTAGVKPSEKWMGLAQIYLSKTESQNTQGTGHAVFFTPSTEQAKAELSFAYQFKPKRYAQIGFVRTVAGRNIVQETGAFFSLWQKF</sequence>
<evidence type="ECO:0000256" key="1">
    <source>
        <dbReference type="SAM" id="SignalP"/>
    </source>
</evidence>
<comment type="caution">
    <text evidence="2">The sequence shown here is derived from an EMBL/GenBank/DDBJ whole genome shotgun (WGS) entry which is preliminary data.</text>
</comment>
<feature type="chain" id="PRO_5019061158" description="Outer membrane beta-barrel porin/alpha-amylase" evidence="1">
    <location>
        <begin position="25"/>
        <end position="283"/>
    </location>
</feature>
<feature type="signal peptide" evidence="1">
    <location>
        <begin position="1"/>
        <end position="24"/>
    </location>
</feature>
<dbReference type="OrthoDB" id="7627828at2"/>
<gene>
    <name evidence="2" type="ORF">DES40_0907</name>
</gene>
<accession>A0A420WKZ5</accession>